<reference evidence="2" key="3">
    <citation type="submission" date="2018-07" db="EMBL/GenBank/DDBJ databases">
        <title>WGS assembly of Glycine max.</title>
        <authorList>
            <person name="Schmutz J."/>
            <person name="Cannon S."/>
            <person name="Schlueter J."/>
            <person name="Ma J."/>
            <person name="Mitros T."/>
            <person name="Nelson W."/>
            <person name="Hyten D."/>
            <person name="Song Q."/>
            <person name="Thelen J."/>
            <person name="Cheng J."/>
            <person name="Xu D."/>
            <person name="Hellsten U."/>
            <person name="May G."/>
            <person name="Yu Y."/>
            <person name="Sakurai T."/>
            <person name="Umezawa T."/>
            <person name="Bhattacharyya M."/>
            <person name="Sandhu D."/>
            <person name="Valliyodan B."/>
            <person name="Lindquist E."/>
            <person name="Peto M."/>
            <person name="Grant D."/>
            <person name="Shu S."/>
            <person name="Goodstein D."/>
            <person name="Barry K."/>
            <person name="Futrell-Griggs M."/>
            <person name="Abernathy B."/>
            <person name="Du J."/>
            <person name="Tian Z."/>
            <person name="Zhu L."/>
            <person name="Gill N."/>
            <person name="Joshi T."/>
            <person name="Libault M."/>
            <person name="Sethuraman A."/>
            <person name="Zhang X."/>
            <person name="Shinozaki K."/>
            <person name="Nguyen H."/>
            <person name="Wing R."/>
            <person name="Cregan P."/>
            <person name="Specht J."/>
            <person name="Grimwood J."/>
            <person name="Rokhsar D."/>
            <person name="Stacey G."/>
            <person name="Shoemaker R."/>
            <person name="Jackson S."/>
        </authorList>
    </citation>
    <scope>NUCLEOTIDE SEQUENCE</scope>
    <source>
        <tissue evidence="2">Callus</tissue>
    </source>
</reference>
<dbReference type="AlphaFoldDB" id="A0A0R0GCS2"/>
<evidence type="ECO:0000256" key="1">
    <source>
        <dbReference type="SAM" id="MobiDB-lite"/>
    </source>
</evidence>
<protein>
    <submittedName>
        <fullName evidence="2 3">Uncharacterized protein</fullName>
    </submittedName>
</protein>
<keyword evidence="4" id="KW-1185">Reference proteome</keyword>
<accession>A0A0R0GCS2</accession>
<name>A0A0R0GCS2_SOYBN</name>
<dbReference type="EnsemblPlants" id="KRH16177">
    <property type="protein sequence ID" value="KRH16177"/>
    <property type="gene ID" value="GLYMA_14G138100"/>
</dbReference>
<dbReference type="EMBL" id="CM000847">
    <property type="protein sequence ID" value="KRH16177.1"/>
    <property type="molecule type" value="Genomic_DNA"/>
</dbReference>
<sequence>MDSKAIIRNLHRKPPNLTATINPSLALDVLNNAIISDTVEAYVASFMQGQGPCITALLADSVTHARIGATREGTPTSTSTINEQHCNLANMCPLELKNTFKLAKYKYVCLMGSLLNLPHSTQTQTSHPDLWPQRHKPVQPGVPTRHP</sequence>
<evidence type="ECO:0000313" key="4">
    <source>
        <dbReference type="Proteomes" id="UP000008827"/>
    </source>
</evidence>
<gene>
    <name evidence="2" type="ORF">GLYMA_14G138100</name>
</gene>
<evidence type="ECO:0000313" key="2">
    <source>
        <dbReference type="EMBL" id="KRH16177.1"/>
    </source>
</evidence>
<dbReference type="Gramene" id="KRH16177">
    <property type="protein sequence ID" value="KRH16177"/>
    <property type="gene ID" value="GLYMA_14G138100"/>
</dbReference>
<evidence type="ECO:0000313" key="3">
    <source>
        <dbReference type="EnsemblPlants" id="KRH16177"/>
    </source>
</evidence>
<feature type="region of interest" description="Disordered" evidence="1">
    <location>
        <begin position="121"/>
        <end position="147"/>
    </location>
</feature>
<dbReference type="InParanoid" id="A0A0R0GCS2"/>
<organism evidence="2">
    <name type="scientific">Glycine max</name>
    <name type="common">Soybean</name>
    <name type="synonym">Glycine hispida</name>
    <dbReference type="NCBI Taxonomy" id="3847"/>
    <lineage>
        <taxon>Eukaryota</taxon>
        <taxon>Viridiplantae</taxon>
        <taxon>Streptophyta</taxon>
        <taxon>Embryophyta</taxon>
        <taxon>Tracheophyta</taxon>
        <taxon>Spermatophyta</taxon>
        <taxon>Magnoliopsida</taxon>
        <taxon>eudicotyledons</taxon>
        <taxon>Gunneridae</taxon>
        <taxon>Pentapetalae</taxon>
        <taxon>rosids</taxon>
        <taxon>fabids</taxon>
        <taxon>Fabales</taxon>
        <taxon>Fabaceae</taxon>
        <taxon>Papilionoideae</taxon>
        <taxon>50 kb inversion clade</taxon>
        <taxon>NPAAA clade</taxon>
        <taxon>indigoferoid/millettioid clade</taxon>
        <taxon>Phaseoleae</taxon>
        <taxon>Glycine</taxon>
        <taxon>Glycine subgen. Soja</taxon>
    </lineage>
</organism>
<proteinExistence type="predicted"/>
<reference evidence="3" key="2">
    <citation type="submission" date="2018-02" db="UniProtKB">
        <authorList>
            <consortium name="EnsemblPlants"/>
        </authorList>
    </citation>
    <scope>IDENTIFICATION</scope>
    <source>
        <strain evidence="3">Williams 82</strain>
    </source>
</reference>
<dbReference type="Proteomes" id="UP000008827">
    <property type="component" value="Chromosome 14"/>
</dbReference>
<reference evidence="2 3" key="1">
    <citation type="journal article" date="2010" name="Nature">
        <title>Genome sequence of the palaeopolyploid soybean.</title>
        <authorList>
            <person name="Schmutz J."/>
            <person name="Cannon S.B."/>
            <person name="Schlueter J."/>
            <person name="Ma J."/>
            <person name="Mitros T."/>
            <person name="Nelson W."/>
            <person name="Hyten D.L."/>
            <person name="Song Q."/>
            <person name="Thelen J.J."/>
            <person name="Cheng J."/>
            <person name="Xu D."/>
            <person name="Hellsten U."/>
            <person name="May G.D."/>
            <person name="Yu Y."/>
            <person name="Sakurai T."/>
            <person name="Umezawa T."/>
            <person name="Bhattacharyya M.K."/>
            <person name="Sandhu D."/>
            <person name="Valliyodan B."/>
            <person name="Lindquist E."/>
            <person name="Peto M."/>
            <person name="Grant D."/>
            <person name="Shu S."/>
            <person name="Goodstein D."/>
            <person name="Barry K."/>
            <person name="Futrell-Griggs M."/>
            <person name="Abernathy B."/>
            <person name="Du J."/>
            <person name="Tian Z."/>
            <person name="Zhu L."/>
            <person name="Gill N."/>
            <person name="Joshi T."/>
            <person name="Libault M."/>
            <person name="Sethuraman A."/>
            <person name="Zhang X.-C."/>
            <person name="Shinozaki K."/>
            <person name="Nguyen H.T."/>
            <person name="Wing R.A."/>
            <person name="Cregan P."/>
            <person name="Specht J."/>
            <person name="Grimwood J."/>
            <person name="Rokhsar D."/>
            <person name="Stacey G."/>
            <person name="Shoemaker R.C."/>
            <person name="Jackson S.A."/>
        </authorList>
    </citation>
    <scope>NUCLEOTIDE SEQUENCE</scope>
    <source>
        <strain evidence="3">cv. Williams 82</strain>
        <tissue evidence="2">Callus</tissue>
    </source>
</reference>